<dbReference type="EMBL" id="BLLK01000014">
    <property type="protein sequence ID" value="GFH43706.1"/>
    <property type="molecule type" value="Genomic_DNA"/>
</dbReference>
<protein>
    <submittedName>
        <fullName evidence="2">Uncharacterized protein</fullName>
    </submittedName>
</protein>
<evidence type="ECO:0000313" key="3">
    <source>
        <dbReference type="Proteomes" id="UP001054902"/>
    </source>
</evidence>
<proteinExistence type="predicted"/>
<feature type="coiled-coil region" evidence="1">
    <location>
        <begin position="5"/>
        <end position="161"/>
    </location>
</feature>
<comment type="caution">
    <text evidence="2">The sequence shown here is derived from an EMBL/GenBank/DDBJ whole genome shotgun (WGS) entry which is preliminary data.</text>
</comment>
<dbReference type="AlphaFoldDB" id="A0AAD3CDD4"/>
<accession>A0AAD3CDD4</accession>
<evidence type="ECO:0000256" key="1">
    <source>
        <dbReference type="SAM" id="Coils"/>
    </source>
</evidence>
<reference evidence="2 3" key="1">
    <citation type="journal article" date="2021" name="Sci. Rep.">
        <title>The genome of the diatom Chaetoceros tenuissimus carries an ancient integrated fragment of an extant virus.</title>
        <authorList>
            <person name="Hongo Y."/>
            <person name="Kimura K."/>
            <person name="Takaki Y."/>
            <person name="Yoshida Y."/>
            <person name="Baba S."/>
            <person name="Kobayashi G."/>
            <person name="Nagasaki K."/>
            <person name="Hano T."/>
            <person name="Tomaru Y."/>
        </authorList>
    </citation>
    <scope>NUCLEOTIDE SEQUENCE [LARGE SCALE GENOMIC DNA]</scope>
    <source>
        <strain evidence="2 3">NIES-3715</strain>
    </source>
</reference>
<keyword evidence="1" id="KW-0175">Coiled coil</keyword>
<sequence length="499" mass="58445">MESNAKLYEEKMDEYEEDIEQLKAEITRQIMGIVSRDNDIKELKAKLSAAETQYDEGALFQIETLNDEIDTLRNEIESKDVVITNMKNDLSIQEVKVEDMKREIIDLSDKTSDNSGDPKLLARIDELEKKVEETKSLEKEVEDLKSEAKKREDELISVKSELEVKIETMRALSSKSNATGDNQVALIAQKEELEIALENSKRLKDEVTMYKKQAKELNDQLEKYKMEVSAMKEEVAAQSSLTKMSEAEKSILLQRIEDLEKAEAQNRILQNDIEKYKSESDQLRQELANQSKKLREKEEEVKMWKQRCDSLEGIINDLQASLEQERLEVKELRAMLEESEEKWKDALFSLERENEQLSGSNTALQRQVQYFKEMEAKWTTEKYKLVKERNNILEEKVYSMKRERELSEKIKVLEETLQNTDRGKIDGKSYKDLMDVQLNVENEDDFTSEDKIKDLERQVVEYEKERRGFRSIVSSGLRRISDKLQRVKASRMKQKPTQE</sequence>
<organism evidence="2 3">
    <name type="scientific">Chaetoceros tenuissimus</name>
    <dbReference type="NCBI Taxonomy" id="426638"/>
    <lineage>
        <taxon>Eukaryota</taxon>
        <taxon>Sar</taxon>
        <taxon>Stramenopiles</taxon>
        <taxon>Ochrophyta</taxon>
        <taxon>Bacillariophyta</taxon>
        <taxon>Coscinodiscophyceae</taxon>
        <taxon>Chaetocerotophycidae</taxon>
        <taxon>Chaetocerotales</taxon>
        <taxon>Chaetocerotaceae</taxon>
        <taxon>Chaetoceros</taxon>
    </lineage>
</organism>
<gene>
    <name evidence="2" type="ORF">CTEN210_00179</name>
</gene>
<dbReference type="Proteomes" id="UP001054902">
    <property type="component" value="Unassembled WGS sequence"/>
</dbReference>
<name>A0AAD3CDD4_9STRA</name>
<feature type="coiled-coil region" evidence="1">
    <location>
        <begin position="186"/>
        <end position="367"/>
    </location>
</feature>
<keyword evidence="3" id="KW-1185">Reference proteome</keyword>
<evidence type="ECO:0000313" key="2">
    <source>
        <dbReference type="EMBL" id="GFH43706.1"/>
    </source>
</evidence>